<proteinExistence type="predicted"/>
<protein>
    <submittedName>
        <fullName evidence="1">Uncharacterized protein</fullName>
    </submittedName>
</protein>
<dbReference type="EMBL" id="PHNJ01000002">
    <property type="protein sequence ID" value="TYL39871.1"/>
    <property type="molecule type" value="Genomic_DNA"/>
</dbReference>
<dbReference type="AlphaFoldDB" id="A0A8J8Q5U2"/>
<evidence type="ECO:0000313" key="2">
    <source>
        <dbReference type="Proteomes" id="UP000766904"/>
    </source>
</evidence>
<name>A0A8J8Q5U2_9EURY</name>
<organism evidence="1 2">
    <name type="scientific">Natronococcus pandeyae</name>
    <dbReference type="NCBI Taxonomy" id="2055836"/>
    <lineage>
        <taxon>Archaea</taxon>
        <taxon>Methanobacteriati</taxon>
        <taxon>Methanobacteriota</taxon>
        <taxon>Stenosarchaea group</taxon>
        <taxon>Halobacteria</taxon>
        <taxon>Halobacteriales</taxon>
        <taxon>Natrialbaceae</taxon>
        <taxon>Natronococcus</taxon>
    </lineage>
</organism>
<accession>A0A8J8Q5U2</accession>
<evidence type="ECO:0000313" key="1">
    <source>
        <dbReference type="EMBL" id="TYL39871.1"/>
    </source>
</evidence>
<keyword evidence="2" id="KW-1185">Reference proteome</keyword>
<dbReference type="Proteomes" id="UP000766904">
    <property type="component" value="Unassembled WGS sequence"/>
</dbReference>
<sequence>MHPFAFRGSHSLRSFRTAHVPNRARSEPRSLRTALAPNRAPVVRRCALTFSGYYVVEDHSPGDRRTIVVRRRPRTLENCGSLESTRSLWRDGHHSQPEPKLCVQIHAIVHFFVKIVRKYPSDEYECKLLTVQSATI</sequence>
<gene>
    <name evidence="1" type="ORF">CV102_06225</name>
</gene>
<comment type="caution">
    <text evidence="1">The sequence shown here is derived from an EMBL/GenBank/DDBJ whole genome shotgun (WGS) entry which is preliminary data.</text>
</comment>
<reference evidence="1" key="1">
    <citation type="submission" date="2017-11" db="EMBL/GenBank/DDBJ databases">
        <authorList>
            <person name="Kajale S.C."/>
            <person name="Sharma A."/>
        </authorList>
    </citation>
    <scope>NUCLEOTIDE SEQUENCE</scope>
    <source>
        <strain evidence="1">LS1_42</strain>
    </source>
</reference>